<proteinExistence type="predicted"/>
<evidence type="ECO:0000313" key="2">
    <source>
        <dbReference type="Proteomes" id="UP000001951"/>
    </source>
</evidence>
<sequence length="56" mass="6384">MTLIYIYKWSGRRDSNSRPSGPKPDALPGCATPRELISYIIYSIICNKSICLFKNM</sequence>
<dbReference type="EMBL" id="CP000087">
    <property type="protein sequence ID" value="ABE04226.1"/>
    <property type="molecule type" value="Genomic_DNA"/>
</dbReference>
<protein>
    <submittedName>
        <fullName evidence="1">Uncharacterized protein</fullName>
    </submittedName>
</protein>
<organism evidence="1 2">
    <name type="scientific">Rickettsia bellii (strain RML369-C)</name>
    <dbReference type="NCBI Taxonomy" id="336407"/>
    <lineage>
        <taxon>Bacteria</taxon>
        <taxon>Pseudomonadati</taxon>
        <taxon>Pseudomonadota</taxon>
        <taxon>Alphaproteobacteria</taxon>
        <taxon>Rickettsiales</taxon>
        <taxon>Rickettsiaceae</taxon>
        <taxon>Rickettsieae</taxon>
        <taxon>Rickettsia</taxon>
        <taxon>belli group</taxon>
    </lineage>
</organism>
<dbReference type="KEGG" id="rbe:RBE_0145"/>
<gene>
    <name evidence="1" type="ordered locus">RBE_0145</name>
</gene>
<dbReference type="Proteomes" id="UP000001951">
    <property type="component" value="Chromosome"/>
</dbReference>
<name>Q1RK88_RICBR</name>
<accession>Q1RK88</accession>
<reference evidence="1 2" key="1">
    <citation type="journal article" date="2006" name="PLoS Genet.">
        <title>Genome sequence of Rickettsia bellii illuminates the role of amoebae in gene exchanges between intracellular pathogens.</title>
        <authorList>
            <person name="Ogata H."/>
            <person name="La Scola B."/>
            <person name="Audic S."/>
            <person name="Renesto P."/>
            <person name="Blanc G."/>
            <person name="Robert C."/>
            <person name="Fournier P.-E."/>
            <person name="Claverie J.-M."/>
            <person name="Raoult D."/>
        </authorList>
    </citation>
    <scope>NUCLEOTIDE SEQUENCE [LARGE SCALE GENOMIC DNA]</scope>
    <source>
        <strain evidence="1 2">RML369-C</strain>
    </source>
</reference>
<evidence type="ECO:0000313" key="1">
    <source>
        <dbReference type="EMBL" id="ABE04226.1"/>
    </source>
</evidence>
<dbReference type="AlphaFoldDB" id="Q1RK88"/>
<dbReference type="AntiFam" id="ANF00011">
    <property type="entry name" value="tRNA translation"/>
</dbReference>
<dbReference type="HOGENOM" id="CLU_3011421_0_0_5"/>